<dbReference type="GO" id="GO:0005737">
    <property type="term" value="C:cytoplasm"/>
    <property type="evidence" value="ECO:0007669"/>
    <property type="project" value="TreeGrafter"/>
</dbReference>
<evidence type="ECO:0000313" key="8">
    <source>
        <dbReference type="EMBL" id="CUS05919.1"/>
    </source>
</evidence>
<dbReference type="KEGG" id="pbf:CFX0092_B0385"/>
<dbReference type="SUPFAM" id="SSF52242">
    <property type="entry name" value="Cobalamin (vitamin B12)-binding domain"/>
    <property type="match status" value="1"/>
</dbReference>
<dbReference type="GO" id="GO:0004494">
    <property type="term" value="F:methylmalonyl-CoA mutase activity"/>
    <property type="evidence" value="ECO:0007669"/>
    <property type="project" value="UniProtKB-EC"/>
</dbReference>
<dbReference type="RefSeq" id="WP_095045267.1">
    <property type="nucleotide sequence ID" value="NZ_LN890656.1"/>
</dbReference>
<dbReference type="PANTHER" id="PTHR48101:SF4">
    <property type="entry name" value="METHYLMALONYL-COA MUTASE, MITOCHONDRIAL"/>
    <property type="match status" value="1"/>
</dbReference>
<keyword evidence="4 8" id="KW-0413">Isomerase</keyword>
<dbReference type="Proteomes" id="UP000215027">
    <property type="component" value="Chromosome II"/>
</dbReference>
<dbReference type="Gene3D" id="3.40.50.280">
    <property type="entry name" value="Cobalamin-binding domain"/>
    <property type="match status" value="1"/>
</dbReference>
<dbReference type="Pfam" id="PF01642">
    <property type="entry name" value="MM_CoA_mutase"/>
    <property type="match status" value="1"/>
</dbReference>
<dbReference type="NCBIfam" id="TIGR00641">
    <property type="entry name" value="acid_CoA_mut_N"/>
    <property type="match status" value="1"/>
</dbReference>
<dbReference type="GO" id="GO:0019678">
    <property type="term" value="P:propionate metabolic process, methylmalonyl pathway"/>
    <property type="evidence" value="ECO:0007669"/>
    <property type="project" value="TreeGrafter"/>
</dbReference>
<keyword evidence="9" id="KW-1185">Reference proteome</keyword>
<keyword evidence="3" id="KW-0846">Cobalamin</keyword>
<gene>
    <name evidence="8" type="ORF">CFX0092_B0385</name>
</gene>
<dbReference type="EMBL" id="LN890656">
    <property type="protein sequence ID" value="CUS05919.1"/>
    <property type="molecule type" value="Genomic_DNA"/>
</dbReference>
<evidence type="ECO:0000313" key="9">
    <source>
        <dbReference type="Proteomes" id="UP000215027"/>
    </source>
</evidence>
<evidence type="ECO:0000256" key="3">
    <source>
        <dbReference type="ARBA" id="ARBA00022628"/>
    </source>
</evidence>
<evidence type="ECO:0000256" key="6">
    <source>
        <dbReference type="SAM" id="MobiDB-lite"/>
    </source>
</evidence>
<sequence length="734" mass="77869">MDEPRQEEPPLDFDEFPHPTDDDWRQAAVDSLAGKPFDKLVTASYEGLDVQPLYRREDVADLAAAQTIPGAPPYLRGGRAGGNLRQPWAVAQELAHGSPAAFNRALRFDLEHGQTAINLLLDAPSRAGKDPDAAQPGEVGRGGVSLATVEDVAAALKGIDLSATPITVRAGTAALPLLALLAAHLQRAGRPVSDLRGCLEDDPLGVLAHEGALPLSLERAYDEMAQLMLWAAGHAPELATAAVHTYPYHNGGADAARELAYALATGVAYLRALGRRGVDVDIAAPRIRFDFAIGANFFMEIAKLRAARLLWAQVVAAFGGSDDAQRMRQHGRTARRNKTTVDPYVNMLRVTTEALAAAVGGVASLHVAPFDEAARPADEFSRRIARNVQIILQEEAHLTQVIDPAGGSYAVEALTDRLARAAWAHFQAIEGRGGMADALKLGYVQSEIAAVAGKRAANLAKRRDVLVGANQFANPAETPPPSDDTDYAALFRERAAQMTHHRTHDDDPAAHVAALERLGAMMAAPPETMVATAIAAAAAGATLGELTRALRVNDGARPTIVPLPLVRAAEPFEQLRRKTLSLTLSQGEREPDSSPLSPRERAGERASARVFLANLGPPRQHKARADFAQAFFEVGGFQVITNNGFPDPATAAAAAVASGAPAVVICSTDETYPDLVPPLVSAIRQAAPATVIVLAGRPAEQVEALQAVGVDEFIYMGADCVTLNDWLITAISQD</sequence>
<feature type="domain" description="Methylmalonyl-CoA mutase alpha/beta chain catalytic" evidence="7">
    <location>
        <begin position="44"/>
        <end position="553"/>
    </location>
</feature>
<evidence type="ECO:0000256" key="2">
    <source>
        <dbReference type="ARBA" id="ARBA00008465"/>
    </source>
</evidence>
<protein>
    <submittedName>
        <fullName evidence="8">Methylmalonyl-CoA mutase</fullName>
        <ecNumber evidence="8">5.4.99.2</ecNumber>
    </submittedName>
</protein>
<dbReference type="SUPFAM" id="SSF51703">
    <property type="entry name" value="Cobalamin (vitamin B12)-dependent enzymes"/>
    <property type="match status" value="1"/>
</dbReference>
<comment type="similarity">
    <text evidence="2">Belongs to the methylmalonyl-CoA mutase family.</text>
</comment>
<evidence type="ECO:0000256" key="4">
    <source>
        <dbReference type="ARBA" id="ARBA00023235"/>
    </source>
</evidence>
<dbReference type="Gene3D" id="3.20.20.240">
    <property type="entry name" value="Methylmalonyl-CoA mutase"/>
    <property type="match status" value="1"/>
</dbReference>
<dbReference type="CDD" id="cd03677">
    <property type="entry name" value="MM_CoA_mutase_beta"/>
    <property type="match status" value="1"/>
</dbReference>
<evidence type="ECO:0000259" key="7">
    <source>
        <dbReference type="Pfam" id="PF01642"/>
    </source>
</evidence>
<dbReference type="AlphaFoldDB" id="A0A160T883"/>
<comment type="cofactor">
    <cofactor evidence="1">
        <name>adenosylcob(III)alamin</name>
        <dbReference type="ChEBI" id="CHEBI:18408"/>
    </cofactor>
</comment>
<dbReference type="InterPro" id="IPR036724">
    <property type="entry name" value="Cobalamin-bd_sf"/>
</dbReference>
<organism evidence="8 9">
    <name type="scientific">Candidatus Promineifilum breve</name>
    <dbReference type="NCBI Taxonomy" id="1806508"/>
    <lineage>
        <taxon>Bacteria</taxon>
        <taxon>Bacillati</taxon>
        <taxon>Chloroflexota</taxon>
        <taxon>Ardenticatenia</taxon>
        <taxon>Candidatus Promineifilales</taxon>
        <taxon>Candidatus Promineifilaceae</taxon>
        <taxon>Candidatus Promineifilum</taxon>
    </lineage>
</organism>
<reference evidence="8" key="1">
    <citation type="submission" date="2016-01" db="EMBL/GenBank/DDBJ databases">
        <authorList>
            <person name="Mcilroy J.S."/>
            <person name="Karst M S."/>
            <person name="Albertsen M."/>
        </authorList>
    </citation>
    <scope>NUCLEOTIDE SEQUENCE</scope>
    <source>
        <strain evidence="8">Cfx-K</strain>
    </source>
</reference>
<dbReference type="InterPro" id="IPR006098">
    <property type="entry name" value="MMCoA_mutase_a_cat"/>
</dbReference>
<dbReference type="OrthoDB" id="9762378at2"/>
<evidence type="ECO:0000256" key="5">
    <source>
        <dbReference type="ARBA" id="ARBA00023285"/>
    </source>
</evidence>
<dbReference type="PANTHER" id="PTHR48101">
    <property type="entry name" value="METHYLMALONYL-COA MUTASE, MITOCHONDRIAL-RELATED"/>
    <property type="match status" value="1"/>
</dbReference>
<dbReference type="InterPro" id="IPR006099">
    <property type="entry name" value="MeMalonylCoA_mutase_a/b_cat"/>
</dbReference>
<keyword evidence="5" id="KW-0170">Cobalt</keyword>
<feature type="region of interest" description="Disordered" evidence="6">
    <location>
        <begin position="581"/>
        <end position="603"/>
    </location>
</feature>
<dbReference type="GO" id="GO:0031419">
    <property type="term" value="F:cobalamin binding"/>
    <property type="evidence" value="ECO:0007669"/>
    <property type="project" value="UniProtKB-KW"/>
</dbReference>
<name>A0A160T883_9CHLR</name>
<dbReference type="GO" id="GO:0046872">
    <property type="term" value="F:metal ion binding"/>
    <property type="evidence" value="ECO:0007669"/>
    <property type="project" value="InterPro"/>
</dbReference>
<dbReference type="EC" id="5.4.99.2" evidence="8"/>
<evidence type="ECO:0000256" key="1">
    <source>
        <dbReference type="ARBA" id="ARBA00001922"/>
    </source>
</evidence>
<proteinExistence type="inferred from homology"/>
<feature type="region of interest" description="Disordered" evidence="6">
    <location>
        <begin position="1"/>
        <end position="21"/>
    </location>
</feature>
<dbReference type="InterPro" id="IPR016176">
    <property type="entry name" value="Cbl-dep_enz_cat"/>
</dbReference>
<feature type="compositionally biased region" description="Basic and acidic residues" evidence="6">
    <location>
        <begin position="587"/>
        <end position="603"/>
    </location>
</feature>
<accession>A0A160T883</accession>